<dbReference type="InterPro" id="IPR000330">
    <property type="entry name" value="SNF2_N"/>
</dbReference>
<name>A0A7G9SRY9_9GAMM</name>
<dbReference type="GO" id="GO:0005524">
    <property type="term" value="F:ATP binding"/>
    <property type="evidence" value="ECO:0007669"/>
    <property type="project" value="InterPro"/>
</dbReference>
<evidence type="ECO:0000259" key="3">
    <source>
        <dbReference type="PROSITE" id="PS51192"/>
    </source>
</evidence>
<dbReference type="Pfam" id="PF00271">
    <property type="entry name" value="Helicase_C"/>
    <property type="match status" value="1"/>
</dbReference>
<keyword evidence="2 5" id="KW-0547">Nucleotide-binding</keyword>
<reference evidence="5 6" key="1">
    <citation type="submission" date="2020-08" db="EMBL/GenBank/DDBJ databases">
        <title>Genome sequence of Thermomonas carbonis KCTC 42013T.</title>
        <authorList>
            <person name="Hyun D.-W."/>
            <person name="Bae J.-W."/>
        </authorList>
    </citation>
    <scope>NUCLEOTIDE SEQUENCE [LARGE SCALE GENOMIC DNA]</scope>
    <source>
        <strain evidence="5 6">KCTC 42013</strain>
    </source>
</reference>
<evidence type="ECO:0000256" key="2">
    <source>
        <dbReference type="ARBA" id="ARBA00022806"/>
    </source>
</evidence>
<feature type="domain" description="Helicase ATP-binding" evidence="3">
    <location>
        <begin position="595"/>
        <end position="778"/>
    </location>
</feature>
<keyword evidence="2 5" id="KW-0347">Helicase</keyword>
<organism evidence="5 6">
    <name type="scientific">Thermomonas carbonis</name>
    <dbReference type="NCBI Taxonomy" id="1463158"/>
    <lineage>
        <taxon>Bacteria</taxon>
        <taxon>Pseudomonadati</taxon>
        <taxon>Pseudomonadota</taxon>
        <taxon>Gammaproteobacteria</taxon>
        <taxon>Lysobacterales</taxon>
        <taxon>Lysobacteraceae</taxon>
        <taxon>Thermomonas</taxon>
    </lineage>
</organism>
<dbReference type="Gene3D" id="3.40.50.10810">
    <property type="entry name" value="Tandem AAA-ATPase domain"/>
    <property type="match status" value="1"/>
</dbReference>
<dbReference type="InterPro" id="IPR038718">
    <property type="entry name" value="SNF2-like_sf"/>
</dbReference>
<evidence type="ECO:0000259" key="4">
    <source>
        <dbReference type="PROSITE" id="PS51194"/>
    </source>
</evidence>
<protein>
    <submittedName>
        <fullName evidence="5">DEAD/DEAH box helicase</fullName>
    </submittedName>
</protein>
<dbReference type="GO" id="GO:0004386">
    <property type="term" value="F:helicase activity"/>
    <property type="evidence" value="ECO:0007669"/>
    <property type="project" value="UniProtKB-KW"/>
</dbReference>
<dbReference type="InterPro" id="IPR001650">
    <property type="entry name" value="Helicase_C-like"/>
</dbReference>
<dbReference type="CDD" id="cd18793">
    <property type="entry name" value="SF2_C_SNF"/>
    <property type="match status" value="1"/>
</dbReference>
<dbReference type="KEGG" id="tcn:H9L16_03085"/>
<dbReference type="PROSITE" id="PS51192">
    <property type="entry name" value="HELICASE_ATP_BIND_1"/>
    <property type="match status" value="1"/>
</dbReference>
<dbReference type="SUPFAM" id="SSF52540">
    <property type="entry name" value="P-loop containing nucleoside triphosphate hydrolases"/>
    <property type="match status" value="2"/>
</dbReference>
<dbReference type="InterPro" id="IPR027417">
    <property type="entry name" value="P-loop_NTPase"/>
</dbReference>
<dbReference type="SMART" id="SM00490">
    <property type="entry name" value="HELICc"/>
    <property type="match status" value="1"/>
</dbReference>
<sequence length="1083" mass="118734">MKLTWSKPETGIQPLLTSSGVQYRSSGDQPNWWTEPGNLSAIDQARAAYLEQLISEGFASETGEVIAVSWDAVYQLLEEESHASSVALLQLPAVGKWVPCLESLGTPSEEDFAVFITAWWTAMSGQRTLQRVGAAIQTPDEVWLVSAPTWALIQEIDTLRREGSTLGPSGRLAVLGRIQKMARRADGRLDDFLERTRVVTSEKVGIELMRVDVGDIPVIEAIPTPRGAPEGFLAAFDRYDSVRPRYDITEPDGSLVQVVPTPAVTAVLSAVKKWPGRRLASADARMFVHNPYAVLGEDAHAALDEEALTQARQDTGLLPYRLRCVLHPGSPPHIELISLHPDEATVTEPLDIETAQSLLQASGLSRAKALPLFNWDGFEIELSPTTDVALAEIAKWLATAAVPAGTITLAELLDLSAYSRRVIGIAEAKVQVVPTVRRRDQSGGWLPDNVTHGLVTVDPHTGAVSTQDLSPENLRGLEEAVAAAEREGNEEVVVPGLGLPLPIEQARSVIDAFTRADIAIGAGRHPGQTSDAQTRNKHATLEIFHNIEQLDYEKGAVEWSGDAVGDLVRANAVRPGVSLLPHQDEGVAWLQNRYGARASGVSGCLLADDMGLGKTLQSLCLIAWHVERSEDAAPCLVVAPVSLLENWKEEIRKFLDWTDGDVLSLYGPELSACRLTASSLDPELVELGVRKLLRPGFERGRKVVLTTYETLRDYEFSLARVGWGIVVCDEAQKIKNPAAFVTQAAKALRADFRIACTGTPVENSLADLWCLFDFFQPGYLRSLNDFTKTFRTGIEGEEADRQALVATLRQAIQPWVLRRMKADVSRDLPRKIEQGAEPSGNALAMSPLQSRLYASAVQEYHRVKEADPRSAGNAILQLLHRLRMICANPMAVAHADHESRPITEHLQASPKLRWLLERLAHIQSAGEKAIVFTEFRDIQRIVQKSIAQRFGYHAQVINGSTEVRAGSDTSRQRLIDRFQQAPGFGVIILSTTAVGFGVNIQAANHVIHFTRPWNPAKEDQATDRAYRIGQVRDVYVDCPTVVGSGFESFEQRLATLLTTKRQLSSDMLAGTQEVTASEFASLV</sequence>
<dbReference type="RefSeq" id="WP_187553130.1">
    <property type="nucleotide sequence ID" value="NZ_BMZL01000001.1"/>
</dbReference>
<gene>
    <name evidence="5" type="ORF">H9L16_03085</name>
</gene>
<dbReference type="GO" id="GO:0016787">
    <property type="term" value="F:hydrolase activity"/>
    <property type="evidence" value="ECO:0007669"/>
    <property type="project" value="UniProtKB-KW"/>
</dbReference>
<proteinExistence type="predicted"/>
<feature type="domain" description="Helicase C-terminal" evidence="4">
    <location>
        <begin position="914"/>
        <end position="1068"/>
    </location>
</feature>
<dbReference type="Pfam" id="PF00176">
    <property type="entry name" value="SNF2-rel_dom"/>
    <property type="match status" value="1"/>
</dbReference>
<dbReference type="InterPro" id="IPR049730">
    <property type="entry name" value="SNF2/RAD54-like_C"/>
</dbReference>
<evidence type="ECO:0000256" key="1">
    <source>
        <dbReference type="ARBA" id="ARBA00022801"/>
    </source>
</evidence>
<keyword evidence="6" id="KW-1185">Reference proteome</keyword>
<dbReference type="SMART" id="SM00487">
    <property type="entry name" value="DEXDc"/>
    <property type="match status" value="1"/>
</dbReference>
<dbReference type="Proteomes" id="UP000515804">
    <property type="component" value="Chromosome"/>
</dbReference>
<keyword evidence="1" id="KW-0378">Hydrolase</keyword>
<dbReference type="InterPro" id="IPR014001">
    <property type="entry name" value="Helicase_ATP-bd"/>
</dbReference>
<dbReference type="Gene3D" id="3.40.50.300">
    <property type="entry name" value="P-loop containing nucleotide triphosphate hydrolases"/>
    <property type="match status" value="1"/>
</dbReference>
<evidence type="ECO:0000313" key="6">
    <source>
        <dbReference type="Proteomes" id="UP000515804"/>
    </source>
</evidence>
<dbReference type="PROSITE" id="PS51194">
    <property type="entry name" value="HELICASE_CTER"/>
    <property type="match status" value="1"/>
</dbReference>
<accession>A0A7G9SRY9</accession>
<evidence type="ECO:0000313" key="5">
    <source>
        <dbReference type="EMBL" id="QNN70614.1"/>
    </source>
</evidence>
<dbReference type="EMBL" id="CP060719">
    <property type="protein sequence ID" value="QNN70614.1"/>
    <property type="molecule type" value="Genomic_DNA"/>
</dbReference>
<dbReference type="AlphaFoldDB" id="A0A7G9SRY9"/>
<keyword evidence="2 5" id="KW-0067">ATP-binding</keyword>
<dbReference type="PANTHER" id="PTHR10799">
    <property type="entry name" value="SNF2/RAD54 HELICASE FAMILY"/>
    <property type="match status" value="1"/>
</dbReference>